<dbReference type="PROSITE" id="PS51194">
    <property type="entry name" value="HELICASE_CTER"/>
    <property type="match status" value="1"/>
</dbReference>
<dbReference type="InterPro" id="IPR004576">
    <property type="entry name" value="Mfd"/>
</dbReference>
<protein>
    <recommendedName>
        <fullName evidence="9">Transcription-repair-coupling factor</fullName>
        <shortName evidence="9">TRCF</shortName>
        <ecNumber evidence="9">3.6.4.-</ecNumber>
    </recommendedName>
</protein>
<evidence type="ECO:0000256" key="3">
    <source>
        <dbReference type="ARBA" id="ARBA00022763"/>
    </source>
</evidence>
<evidence type="ECO:0000259" key="10">
    <source>
        <dbReference type="PROSITE" id="PS51192"/>
    </source>
</evidence>
<keyword evidence="3 9" id="KW-0227">DNA damage</keyword>
<dbReference type="InterPro" id="IPR047112">
    <property type="entry name" value="RecG/Mfd"/>
</dbReference>
<comment type="similarity">
    <text evidence="9">In the N-terminal section; belongs to the UvrB family.</text>
</comment>
<proteinExistence type="inferred from homology"/>
<evidence type="ECO:0000256" key="4">
    <source>
        <dbReference type="ARBA" id="ARBA00022801"/>
    </source>
</evidence>
<keyword evidence="5 12" id="KW-0347">Helicase</keyword>
<dbReference type="Gene3D" id="3.40.50.11180">
    <property type="match status" value="1"/>
</dbReference>
<reference evidence="12" key="1">
    <citation type="journal article" date="2020" name="mSystems">
        <title>Genome- and Community-Level Interaction Insights into Carbon Utilization and Element Cycling Functions of Hydrothermarchaeota in Hydrothermal Sediment.</title>
        <authorList>
            <person name="Zhou Z."/>
            <person name="Liu Y."/>
            <person name="Xu W."/>
            <person name="Pan J."/>
            <person name="Luo Z.H."/>
            <person name="Li M."/>
        </authorList>
    </citation>
    <scope>NUCLEOTIDE SEQUENCE [LARGE SCALE GENOMIC DNA]</scope>
    <source>
        <strain evidence="12">SpSt-86</strain>
    </source>
</reference>
<dbReference type="EC" id="3.6.4.-" evidence="9"/>
<dbReference type="PANTHER" id="PTHR47964">
    <property type="entry name" value="ATP-DEPENDENT DNA HELICASE HOMOLOG RECG, CHLOROPLASTIC"/>
    <property type="match status" value="1"/>
</dbReference>
<dbReference type="CDD" id="cd17991">
    <property type="entry name" value="DEXHc_TRCF"/>
    <property type="match status" value="1"/>
</dbReference>
<keyword evidence="2 9" id="KW-0547">Nucleotide-binding</keyword>
<dbReference type="Pfam" id="PF17757">
    <property type="entry name" value="UvrB_inter"/>
    <property type="match status" value="1"/>
</dbReference>
<keyword evidence="6 9" id="KW-0067">ATP-binding</keyword>
<dbReference type="SUPFAM" id="SSF52540">
    <property type="entry name" value="P-loop containing nucleoside triphosphate hydrolases"/>
    <property type="match status" value="3"/>
</dbReference>
<comment type="function">
    <text evidence="9">Couples transcription and DNA repair by recognizing RNA polymerase (RNAP) stalled at DNA lesions. Mediates ATP-dependent release of RNAP and its truncated transcript from the DNA, and recruitment of nucleotide excision repair machinery to the damaged site.</text>
</comment>
<dbReference type="Pfam" id="PF03461">
    <property type="entry name" value="TRCF"/>
    <property type="match status" value="1"/>
</dbReference>
<dbReference type="Gene3D" id="2.40.10.170">
    <property type="match status" value="1"/>
</dbReference>
<dbReference type="InterPro" id="IPR011545">
    <property type="entry name" value="DEAD/DEAH_box_helicase_dom"/>
</dbReference>
<evidence type="ECO:0000256" key="2">
    <source>
        <dbReference type="ARBA" id="ARBA00022741"/>
    </source>
</evidence>
<dbReference type="HAMAP" id="MF_00969">
    <property type="entry name" value="TRCF"/>
    <property type="match status" value="1"/>
</dbReference>
<keyword evidence="1 9" id="KW-0963">Cytoplasm</keyword>
<dbReference type="InterPro" id="IPR003711">
    <property type="entry name" value="CarD-like/TRCF_RID"/>
</dbReference>
<dbReference type="GO" id="GO:0006355">
    <property type="term" value="P:regulation of DNA-templated transcription"/>
    <property type="evidence" value="ECO:0007669"/>
    <property type="project" value="UniProtKB-UniRule"/>
</dbReference>
<dbReference type="SMART" id="SM00982">
    <property type="entry name" value="TRCF"/>
    <property type="match status" value="1"/>
</dbReference>
<comment type="subcellular location">
    <subcellularLocation>
        <location evidence="9">Cytoplasm</location>
    </subcellularLocation>
</comment>
<dbReference type="GO" id="GO:0003678">
    <property type="term" value="F:DNA helicase activity"/>
    <property type="evidence" value="ECO:0007669"/>
    <property type="project" value="TreeGrafter"/>
</dbReference>
<dbReference type="SMART" id="SM01058">
    <property type="entry name" value="CarD_TRCF"/>
    <property type="match status" value="1"/>
</dbReference>
<keyword evidence="4 9" id="KW-0378">Hydrolase</keyword>
<feature type="domain" description="Helicase C-terminal" evidence="11">
    <location>
        <begin position="594"/>
        <end position="758"/>
    </location>
</feature>
<dbReference type="AlphaFoldDB" id="A0A832I9H3"/>
<dbReference type="GO" id="GO:0005737">
    <property type="term" value="C:cytoplasm"/>
    <property type="evidence" value="ECO:0007669"/>
    <property type="project" value="UniProtKB-SubCell"/>
</dbReference>
<evidence type="ECO:0000256" key="1">
    <source>
        <dbReference type="ARBA" id="ARBA00022490"/>
    </source>
</evidence>
<gene>
    <name evidence="9" type="primary">mfd</name>
    <name evidence="12" type="ORF">ENW55_07040</name>
</gene>
<evidence type="ECO:0000256" key="6">
    <source>
        <dbReference type="ARBA" id="ARBA00022840"/>
    </source>
</evidence>
<keyword evidence="8 9" id="KW-0234">DNA repair</keyword>
<dbReference type="InterPro" id="IPR037235">
    <property type="entry name" value="TRCF-like_C_D7"/>
</dbReference>
<dbReference type="GO" id="GO:0005524">
    <property type="term" value="F:ATP binding"/>
    <property type="evidence" value="ECO:0007669"/>
    <property type="project" value="UniProtKB-UniRule"/>
</dbReference>
<dbReference type="EMBL" id="DTKQ01000051">
    <property type="protein sequence ID" value="HGZ79724.1"/>
    <property type="molecule type" value="Genomic_DNA"/>
</dbReference>
<dbReference type="InterPro" id="IPR036101">
    <property type="entry name" value="CarD-like/TRCF_RID_sf"/>
</dbReference>
<organism evidence="12">
    <name type="scientific">Pseudothermotoga hypogea</name>
    <dbReference type="NCBI Taxonomy" id="57487"/>
    <lineage>
        <taxon>Bacteria</taxon>
        <taxon>Thermotogati</taxon>
        <taxon>Thermotogota</taxon>
        <taxon>Thermotogae</taxon>
        <taxon>Thermotogales</taxon>
        <taxon>Thermotogaceae</taxon>
        <taxon>Pseudothermotoga</taxon>
    </lineage>
</organism>
<dbReference type="PROSITE" id="PS51192">
    <property type="entry name" value="HELICASE_ATP_BIND_1"/>
    <property type="match status" value="1"/>
</dbReference>
<dbReference type="Pfam" id="PF00271">
    <property type="entry name" value="Helicase_C"/>
    <property type="match status" value="1"/>
</dbReference>
<dbReference type="SUPFAM" id="SSF143517">
    <property type="entry name" value="TRCF domain-like"/>
    <property type="match status" value="1"/>
</dbReference>
<comment type="similarity">
    <text evidence="9">In the C-terminal section; belongs to the helicase family. RecG subfamily.</text>
</comment>
<dbReference type="SMART" id="SM00487">
    <property type="entry name" value="DEXDc"/>
    <property type="match status" value="1"/>
</dbReference>
<dbReference type="InterPro" id="IPR005118">
    <property type="entry name" value="TRCF_C"/>
</dbReference>
<evidence type="ECO:0000256" key="5">
    <source>
        <dbReference type="ARBA" id="ARBA00022806"/>
    </source>
</evidence>
<dbReference type="GO" id="GO:0000716">
    <property type="term" value="P:transcription-coupled nucleotide-excision repair, DNA damage recognition"/>
    <property type="evidence" value="ECO:0007669"/>
    <property type="project" value="UniProtKB-UniRule"/>
</dbReference>
<dbReference type="Pfam" id="PF00270">
    <property type="entry name" value="DEAD"/>
    <property type="match status" value="1"/>
</dbReference>
<dbReference type="Gene3D" id="3.40.50.300">
    <property type="entry name" value="P-loop containing nucleotide triphosphate hydrolases"/>
    <property type="match status" value="2"/>
</dbReference>
<evidence type="ECO:0000256" key="7">
    <source>
        <dbReference type="ARBA" id="ARBA00023125"/>
    </source>
</evidence>
<evidence type="ECO:0000259" key="11">
    <source>
        <dbReference type="PROSITE" id="PS51194"/>
    </source>
</evidence>
<accession>A0A832I9H3</accession>
<dbReference type="GO" id="GO:0016787">
    <property type="term" value="F:hydrolase activity"/>
    <property type="evidence" value="ECO:0007669"/>
    <property type="project" value="UniProtKB-KW"/>
</dbReference>
<dbReference type="SMART" id="SM00490">
    <property type="entry name" value="HELICc"/>
    <property type="match status" value="1"/>
</dbReference>
<dbReference type="SUPFAM" id="SSF141259">
    <property type="entry name" value="CarD-like"/>
    <property type="match status" value="1"/>
</dbReference>
<dbReference type="InterPro" id="IPR027417">
    <property type="entry name" value="P-loop_NTPase"/>
</dbReference>
<name>A0A832I9H3_9THEM</name>
<dbReference type="Pfam" id="PF02559">
    <property type="entry name" value="CarD_TRCF_RID"/>
    <property type="match status" value="1"/>
</dbReference>
<dbReference type="InterPro" id="IPR041471">
    <property type="entry name" value="UvrB_inter"/>
</dbReference>
<dbReference type="GO" id="GO:0003684">
    <property type="term" value="F:damaged DNA binding"/>
    <property type="evidence" value="ECO:0007669"/>
    <property type="project" value="InterPro"/>
</dbReference>
<sequence>MSNLKDLLSRSRERPILLIVPTEKEASQIASALNARQFPGPDVFPFEEVPVSFFVRKRRIETLWSLLNEDQKLVVASLYSVSRFTLPVESLKSLSKRFRRGERFVDAFYLQNLGYERSYLVRSGGEFSIRGDIIDVFPPIYERPIRIELFGNSIEDIRSFDVISQTSTGKLEEFTLLPAREYVCENHDYDTIVGKVGSNGTIFDYADFEILLVDADRCFEEFAKLERQIREFLSDEQYEEYRKYSGLSLVELQRKLQSAREVQLDLQELEYSEKKGSLLQVPIVDEEELNVGDLVVHEKYGIGIFEAVRPVTNALGTKEYIVIRYEDATIYVPVERLDKIHKYIGDPDVKIDRVHGGTWKRRLDRVKEDLKRKIAELVDIYMKRQEVKGLGLVGDFEMERRFAETFPYVETHDQSIAIQEVLEDLASDHPMDRLLCGDAGYGKTEVALRAAFRCVVSGKQVALLVPTTVLARQHYKTFKQRMEPFGVSVALLDRSVSKSERNRIIEDLRAGKIDVVIGTSALLSDSVKFSDLGLVIIDEEQNFGVEQKEAFKRIRLNVNVLSMSATPIPRTLHMAMNGMRDMSVLTTPPLGRLPVVTYVARYDDRLVRGAILREFNRGGQVIYVHNRIEDLREVYEKICRLVPEARVVMAHGQMPMRKLTEAVRNFYERKADVIVCTSIMQNGIDVPSANTIIVDDAHRYGLAQLYQLRGRVGRSDKRAFAYFLFDSELSPSASKRLQVIREFSGPGSGLRIALKDMEIRGIGTIFGFEQHGNVNAIGLNMYLQILNEELKHSLHAEPYERVDVEIEGVPGTFYIPEDFIENEMERLRTYRRMASCENLKSLDELRAELRDRFGELPEQVEQLIDLFKIRLMAIQRNVKKIIFDETTLKIYAENGSLKLRGKFVYNEKEKTYLLYNVSPEKCLSLLKKIFLKD</sequence>
<keyword evidence="7 9" id="KW-0238">DNA-binding</keyword>
<comment type="caution">
    <text evidence="12">The sequence shown here is derived from an EMBL/GenBank/DDBJ whole genome shotgun (WGS) entry which is preliminary data.</text>
</comment>
<dbReference type="InterPro" id="IPR001650">
    <property type="entry name" value="Helicase_C-like"/>
</dbReference>
<dbReference type="InterPro" id="IPR014001">
    <property type="entry name" value="Helicase_ATP-bd"/>
</dbReference>
<evidence type="ECO:0000256" key="8">
    <source>
        <dbReference type="ARBA" id="ARBA00023204"/>
    </source>
</evidence>
<evidence type="ECO:0000313" key="12">
    <source>
        <dbReference type="EMBL" id="HGZ79724.1"/>
    </source>
</evidence>
<evidence type="ECO:0000256" key="9">
    <source>
        <dbReference type="HAMAP-Rule" id="MF_00969"/>
    </source>
</evidence>
<dbReference type="Gene3D" id="3.90.1150.50">
    <property type="entry name" value="Transcription-repair-coupling factor, D7 domain"/>
    <property type="match status" value="1"/>
</dbReference>
<feature type="domain" description="Helicase ATP-binding" evidence="10">
    <location>
        <begin position="424"/>
        <end position="585"/>
    </location>
</feature>
<dbReference type="Gene3D" id="3.30.2060.10">
    <property type="entry name" value="Penicillin-binding protein 1b domain"/>
    <property type="match status" value="1"/>
</dbReference>
<dbReference type="PANTHER" id="PTHR47964:SF1">
    <property type="entry name" value="ATP-DEPENDENT DNA HELICASE HOMOLOG RECG, CHLOROPLASTIC"/>
    <property type="match status" value="1"/>
</dbReference>